<dbReference type="EMBL" id="MN739411">
    <property type="protein sequence ID" value="QHT03395.1"/>
    <property type="molecule type" value="Genomic_DNA"/>
</dbReference>
<reference evidence="1" key="1">
    <citation type="journal article" date="2020" name="Nature">
        <title>Giant virus diversity and host interactions through global metagenomics.</title>
        <authorList>
            <person name="Schulz F."/>
            <person name="Roux S."/>
            <person name="Paez-Espino D."/>
            <person name="Jungbluth S."/>
            <person name="Walsh D.A."/>
            <person name="Denef V.J."/>
            <person name="McMahon K.D."/>
            <person name="Konstantinidis K.T."/>
            <person name="Eloe-Fadrosh E.A."/>
            <person name="Kyrpides N.C."/>
            <person name="Woyke T."/>
        </authorList>
    </citation>
    <scope>NUCLEOTIDE SEQUENCE</scope>
    <source>
        <strain evidence="1">GVMAG-M-3300021079-18</strain>
    </source>
</reference>
<protein>
    <submittedName>
        <fullName evidence="1">Uncharacterized protein</fullName>
    </submittedName>
</protein>
<name>A0A6C0CIL9_9ZZZZ</name>
<evidence type="ECO:0000313" key="1">
    <source>
        <dbReference type="EMBL" id="QHT03395.1"/>
    </source>
</evidence>
<proteinExistence type="predicted"/>
<dbReference type="AlphaFoldDB" id="A0A6C0CIL9"/>
<sequence>MDNKISEIKRSNHHYKMTLYVPGDLIYFVLPVPGKTVPQLLLQLLGRIVDTSPTHYEVRRAEDSIPSFGISGLPKEFHPIVHADEANDTLDVVRIPHSHAVAKIDADSLTYDLVFSVFSVQHVGWLARITYTRPGGREETILGRVVNDIVFHGNVQDGSCIVKTFKPPKSNFDIFRPGKTSRSGYGIETQVGLVAAPKKKSLGKKAAASGRDDCLLHFFPYSEDYKIEFKMIDEGGRNSLAKYLERYGWLLVNSATSLRQWRREIVSAVRDSTGKDKQGHEISSWFAFTKENSFLSESLQIAAPELAFCKNFPSLIDITNDGHSKPKVGDVVYGLPVMLKDDPANKGGRDSLQWFNASDCPGLDAFLCFANGGSRKPNLVERARGPQGEANIFSELLEGYFNPQITNSTVARFKKLYLWQFTI</sequence>
<organism evidence="1">
    <name type="scientific">viral metagenome</name>
    <dbReference type="NCBI Taxonomy" id="1070528"/>
    <lineage>
        <taxon>unclassified sequences</taxon>
        <taxon>metagenomes</taxon>
        <taxon>organismal metagenomes</taxon>
    </lineage>
</organism>
<accession>A0A6C0CIL9</accession>